<dbReference type="PANTHER" id="PTHR42737">
    <property type="entry name" value="GLUTATHIONE REDUCTASE"/>
    <property type="match status" value="1"/>
</dbReference>
<name>A0ABX2UJM5_9LACO</name>
<dbReference type="EMBL" id="LXND01000001">
    <property type="protein sequence ID" value="OAD64999.1"/>
    <property type="molecule type" value="Genomic_DNA"/>
</dbReference>
<comment type="cofactor">
    <cofactor evidence="1">
        <name>FAD</name>
        <dbReference type="ChEBI" id="CHEBI:57692"/>
    </cofactor>
</comment>
<gene>
    <name evidence="10" type="ORF">A7K95_00070</name>
</gene>
<dbReference type="Gene3D" id="3.30.390.30">
    <property type="match status" value="1"/>
</dbReference>
<evidence type="ECO:0000256" key="2">
    <source>
        <dbReference type="ARBA" id="ARBA00007532"/>
    </source>
</evidence>
<comment type="caution">
    <text evidence="10">The sequence shown here is derived from an EMBL/GenBank/DDBJ whole genome shotgun (WGS) entry which is preliminary data.</text>
</comment>
<feature type="domain" description="FAD/NAD(P)-binding" evidence="9">
    <location>
        <begin position="9"/>
        <end position="317"/>
    </location>
</feature>
<organism evidence="10 11">
    <name type="scientific">Pediococcus parvulus</name>
    <dbReference type="NCBI Taxonomy" id="54062"/>
    <lineage>
        <taxon>Bacteria</taxon>
        <taxon>Bacillati</taxon>
        <taxon>Bacillota</taxon>
        <taxon>Bacilli</taxon>
        <taxon>Lactobacillales</taxon>
        <taxon>Lactobacillaceae</taxon>
        <taxon>Pediococcus</taxon>
    </lineage>
</organism>
<dbReference type="PRINTS" id="PR00411">
    <property type="entry name" value="PNDRDTASEI"/>
</dbReference>
<evidence type="ECO:0000259" key="9">
    <source>
        <dbReference type="Pfam" id="PF07992"/>
    </source>
</evidence>
<keyword evidence="6" id="KW-1015">Disulfide bond</keyword>
<evidence type="ECO:0000256" key="3">
    <source>
        <dbReference type="ARBA" id="ARBA00022630"/>
    </source>
</evidence>
<evidence type="ECO:0000256" key="4">
    <source>
        <dbReference type="ARBA" id="ARBA00022827"/>
    </source>
</evidence>
<dbReference type="Gene3D" id="3.50.50.60">
    <property type="entry name" value="FAD/NAD(P)-binding domain"/>
    <property type="match status" value="2"/>
</dbReference>
<dbReference type="Pfam" id="PF07992">
    <property type="entry name" value="Pyr_redox_2"/>
    <property type="match status" value="1"/>
</dbReference>
<dbReference type="Pfam" id="PF02852">
    <property type="entry name" value="Pyr_redox_dim"/>
    <property type="match status" value="1"/>
</dbReference>
<dbReference type="InterPro" id="IPR046952">
    <property type="entry name" value="GSHR/TRXR-like"/>
</dbReference>
<sequence length="448" mass="49436">MIEELIHMFDVLFIGSGQGAWNGAIPMSQAGLKVAVIEEGLFGGVCTNRGCNAKITLDKPVELVRTIEQLQGRGFDSVPKINWPDLMAHKHEVIGKLAESNKQKLVDGGVQVIVGHATLLDAKTVKVGDINYHAQKIVLALGQHPHRLDIPGKEYLHDSTDFLSLPQMPKQLTIIGAGYVGMEFASIANAVGASVNVVVDSHQPLRHFYQPYVKRLVADLRRRGVKFFYDQQVDAVEKTEAGLVLHGSNQFELASDYIVDASGRLPNLTGSGLETLGIATNAHGIEVDNHLQTNVAGVYATGDVVDKPQPKITPTAIFESQYLAQLFTNQTSDTIHYPAIATTVFSSPRISQVGINPNEAEKQPDKYSVEHFEYGDDWFKQVQNELDGGLTLVFDQEHILVGAVEYSNEAVDSINGLLDIIELRLTHEQVQRFIYTFPSIQHSYFRKI</sequence>
<keyword evidence="11" id="KW-1185">Reference proteome</keyword>
<protein>
    <submittedName>
        <fullName evidence="10">Glutathione reductase</fullName>
    </submittedName>
</protein>
<dbReference type="Proteomes" id="UP000077280">
    <property type="component" value="Unassembled WGS sequence"/>
</dbReference>
<dbReference type="InterPro" id="IPR004099">
    <property type="entry name" value="Pyr_nucl-diS_OxRdtase_dimer"/>
</dbReference>
<dbReference type="PANTHER" id="PTHR42737:SF2">
    <property type="entry name" value="GLUTATHIONE REDUCTASE"/>
    <property type="match status" value="1"/>
</dbReference>
<comment type="similarity">
    <text evidence="2">Belongs to the class-I pyridine nucleotide-disulfide oxidoreductase family.</text>
</comment>
<dbReference type="SUPFAM" id="SSF55424">
    <property type="entry name" value="FAD/NAD-linked reductases, dimerisation (C-terminal) domain"/>
    <property type="match status" value="1"/>
</dbReference>
<evidence type="ECO:0000313" key="11">
    <source>
        <dbReference type="Proteomes" id="UP000077280"/>
    </source>
</evidence>
<keyword evidence="3" id="KW-0285">Flavoprotein</keyword>
<proteinExistence type="inferred from homology"/>
<dbReference type="InterPro" id="IPR023753">
    <property type="entry name" value="FAD/NAD-binding_dom"/>
</dbReference>
<dbReference type="InterPro" id="IPR036188">
    <property type="entry name" value="FAD/NAD-bd_sf"/>
</dbReference>
<evidence type="ECO:0000256" key="1">
    <source>
        <dbReference type="ARBA" id="ARBA00001974"/>
    </source>
</evidence>
<accession>A0ABX2UJM5</accession>
<dbReference type="SUPFAM" id="SSF51905">
    <property type="entry name" value="FAD/NAD(P)-binding domain"/>
    <property type="match status" value="1"/>
</dbReference>
<evidence type="ECO:0000256" key="7">
    <source>
        <dbReference type="ARBA" id="ARBA00023284"/>
    </source>
</evidence>
<keyword evidence="7" id="KW-0676">Redox-active center</keyword>
<evidence type="ECO:0000256" key="6">
    <source>
        <dbReference type="ARBA" id="ARBA00023157"/>
    </source>
</evidence>
<keyword evidence="4" id="KW-0274">FAD</keyword>
<dbReference type="PRINTS" id="PR00368">
    <property type="entry name" value="FADPNR"/>
</dbReference>
<feature type="domain" description="Pyridine nucleotide-disulphide oxidoreductase dimerisation" evidence="8">
    <location>
        <begin position="340"/>
        <end position="441"/>
    </location>
</feature>
<evidence type="ECO:0000313" key="10">
    <source>
        <dbReference type="EMBL" id="OAD64999.1"/>
    </source>
</evidence>
<reference evidence="10 11" key="1">
    <citation type="submission" date="2016-05" db="EMBL/GenBank/DDBJ databases">
        <title>Draft genome sequence of Pediococcus parvulus 2.6, a probiotic beta-glucan producer strain.</title>
        <authorList>
            <person name="Mohedano M.L."/>
            <person name="Perez-Ramos A."/>
            <person name="Duenas M.T."/>
            <person name="Lamontanara A."/>
            <person name="Orru L."/>
            <person name="Spano G."/>
            <person name="Capozzi V."/>
            <person name="Lopez P."/>
        </authorList>
    </citation>
    <scope>NUCLEOTIDE SEQUENCE [LARGE SCALE GENOMIC DNA]</scope>
    <source>
        <strain evidence="10 11">2.6</strain>
    </source>
</reference>
<evidence type="ECO:0000256" key="5">
    <source>
        <dbReference type="ARBA" id="ARBA00023002"/>
    </source>
</evidence>
<evidence type="ECO:0000259" key="8">
    <source>
        <dbReference type="Pfam" id="PF02852"/>
    </source>
</evidence>
<keyword evidence="5" id="KW-0560">Oxidoreductase</keyword>
<dbReference type="InterPro" id="IPR016156">
    <property type="entry name" value="FAD/NAD-linked_Rdtase_dimer_sf"/>
</dbReference>